<proteinExistence type="predicted"/>
<sequence>MQHLDRSLLKAEAKASLEGKWGSAVLLTLLYMLVTGVVMVPSILALVASDSGRGLPFTGDVAISLAGVVLTLIFLHVFDGTDRSFGQELASPFTNGKAAPTLINWLMTVVFTFLWTLLLIIPGIIARYSYALSYYLTDDWASQGYKVTGAEAVTASKQMMRGHKWELFVLDLSFLGWYLLVAITFGLASFYVTPYHLATRAAFYRGIVALEADQQAAVAQAAAQGAQGAGQGADQAGPSAQPQA</sequence>
<keyword evidence="3" id="KW-1185">Reference proteome</keyword>
<gene>
    <name evidence="2" type="ORF">ALMA_0261</name>
</gene>
<dbReference type="InterPro" id="IPR010380">
    <property type="entry name" value="DUF975"/>
</dbReference>
<organism evidence="2 3">
    <name type="scientific">Alloscardovia macacae</name>
    <dbReference type="NCBI Taxonomy" id="1160091"/>
    <lineage>
        <taxon>Bacteria</taxon>
        <taxon>Bacillati</taxon>
        <taxon>Actinomycetota</taxon>
        <taxon>Actinomycetes</taxon>
        <taxon>Bifidobacteriales</taxon>
        <taxon>Bifidobacteriaceae</taxon>
        <taxon>Alloscardovia</taxon>
    </lineage>
</organism>
<protein>
    <recommendedName>
        <fullName evidence="4">DUF975 domain-containing protein</fullName>
    </recommendedName>
</protein>
<comment type="caution">
    <text evidence="2">The sequence shown here is derived from an EMBL/GenBank/DDBJ whole genome shotgun (WGS) entry which is preliminary data.</text>
</comment>
<dbReference type="RefSeq" id="WP_094726045.1">
    <property type="nucleotide sequence ID" value="NZ_JBHLWS010000010.1"/>
</dbReference>
<keyword evidence="1" id="KW-1133">Transmembrane helix</keyword>
<keyword evidence="1" id="KW-0812">Transmembrane</keyword>
<dbReference type="PANTHER" id="PTHR40076:SF1">
    <property type="entry name" value="MEMBRANE PROTEIN"/>
    <property type="match status" value="1"/>
</dbReference>
<accession>A0A261F7T0</accession>
<evidence type="ECO:0000256" key="1">
    <source>
        <dbReference type="SAM" id="Phobius"/>
    </source>
</evidence>
<dbReference type="EMBL" id="MWWT01000001">
    <property type="protein sequence ID" value="OZG54936.1"/>
    <property type="molecule type" value="Genomic_DNA"/>
</dbReference>
<dbReference type="PANTHER" id="PTHR40076">
    <property type="entry name" value="MEMBRANE PROTEIN-RELATED"/>
    <property type="match status" value="1"/>
</dbReference>
<dbReference type="Pfam" id="PF06161">
    <property type="entry name" value="DUF975"/>
    <property type="match status" value="1"/>
</dbReference>
<name>A0A261F7T0_9BIFI</name>
<dbReference type="AlphaFoldDB" id="A0A261F7T0"/>
<reference evidence="2 3" key="1">
    <citation type="journal article" date="2017" name="BMC Genomics">
        <title>Comparative genomic and phylogenomic analyses of the Bifidobacteriaceae family.</title>
        <authorList>
            <person name="Lugli G.A."/>
            <person name="Milani C."/>
            <person name="Turroni F."/>
            <person name="Duranti S."/>
            <person name="Mancabelli L."/>
            <person name="Mangifesta M."/>
            <person name="Ferrario C."/>
            <person name="Modesto M."/>
            <person name="Mattarelli P."/>
            <person name="Jiri K."/>
            <person name="van Sinderen D."/>
            <person name="Ventura M."/>
        </authorList>
    </citation>
    <scope>NUCLEOTIDE SEQUENCE [LARGE SCALE GENOMIC DNA]</scope>
    <source>
        <strain evidence="2 3">DSM 24762</strain>
    </source>
</reference>
<feature type="transmembrane region" description="Helical" evidence="1">
    <location>
        <begin position="61"/>
        <end position="81"/>
    </location>
</feature>
<feature type="transmembrane region" description="Helical" evidence="1">
    <location>
        <begin position="175"/>
        <end position="197"/>
    </location>
</feature>
<dbReference type="Proteomes" id="UP000243657">
    <property type="component" value="Unassembled WGS sequence"/>
</dbReference>
<feature type="transmembrane region" description="Helical" evidence="1">
    <location>
        <begin position="21"/>
        <end position="49"/>
    </location>
</feature>
<evidence type="ECO:0008006" key="4">
    <source>
        <dbReference type="Google" id="ProtNLM"/>
    </source>
</evidence>
<keyword evidence="1" id="KW-0472">Membrane</keyword>
<evidence type="ECO:0000313" key="3">
    <source>
        <dbReference type="Proteomes" id="UP000243657"/>
    </source>
</evidence>
<feature type="transmembrane region" description="Helical" evidence="1">
    <location>
        <begin position="102"/>
        <end position="125"/>
    </location>
</feature>
<evidence type="ECO:0000313" key="2">
    <source>
        <dbReference type="EMBL" id="OZG54936.1"/>
    </source>
</evidence>